<evidence type="ECO:0008006" key="3">
    <source>
        <dbReference type="Google" id="ProtNLM"/>
    </source>
</evidence>
<reference evidence="1 2" key="2">
    <citation type="submission" date="2020-08" db="EMBL/GenBank/DDBJ databases">
        <authorList>
            <person name="Ueki A."/>
            <person name="Tonouchi A."/>
        </authorList>
    </citation>
    <scope>NUCLEOTIDE SEQUENCE [LARGE SCALE GENOMIC DNA]</scope>
    <source>
        <strain evidence="1 2">CTTW</strain>
    </source>
</reference>
<name>A0A7I8DLD2_9FIRM</name>
<organism evidence="1 2">
    <name type="scientific">Anaerocolumna chitinilytica</name>
    <dbReference type="NCBI Taxonomy" id="1727145"/>
    <lineage>
        <taxon>Bacteria</taxon>
        <taxon>Bacillati</taxon>
        <taxon>Bacillota</taxon>
        <taxon>Clostridia</taxon>
        <taxon>Lachnospirales</taxon>
        <taxon>Lachnospiraceae</taxon>
        <taxon>Anaerocolumna</taxon>
    </lineage>
</organism>
<evidence type="ECO:0000313" key="2">
    <source>
        <dbReference type="Proteomes" id="UP000515703"/>
    </source>
</evidence>
<gene>
    <name evidence="1" type="ORF">bsdcttw_01270</name>
</gene>
<dbReference type="EMBL" id="AP023368">
    <property type="protein sequence ID" value="BCJ97086.1"/>
    <property type="molecule type" value="Genomic_DNA"/>
</dbReference>
<dbReference type="Proteomes" id="UP000515703">
    <property type="component" value="Chromosome"/>
</dbReference>
<reference evidence="1 2" key="1">
    <citation type="submission" date="2020-08" db="EMBL/GenBank/DDBJ databases">
        <title>Draft genome sequencing of an Anaerocolumna strain isolated from anoxic soil subjected to BSD treatment.</title>
        <authorList>
            <person name="Uek A."/>
            <person name="Tonouchi A."/>
        </authorList>
    </citation>
    <scope>NUCLEOTIDE SEQUENCE [LARGE SCALE GENOMIC DNA]</scope>
    <source>
        <strain evidence="1 2">CTTW</strain>
    </source>
</reference>
<dbReference type="KEGG" id="acht:bsdcttw_01270"/>
<dbReference type="AlphaFoldDB" id="A0A7I8DLD2"/>
<keyword evidence="2" id="KW-1185">Reference proteome</keyword>
<proteinExistence type="predicted"/>
<protein>
    <recommendedName>
        <fullName evidence="3">Pentapeptide repeat-containing protein</fullName>
    </recommendedName>
</protein>
<accession>A0A7I8DLD2</accession>
<evidence type="ECO:0000313" key="1">
    <source>
        <dbReference type="EMBL" id="BCJ97086.1"/>
    </source>
</evidence>
<sequence length="60" mass="6627">MRCLDILHFLSEARYLSRASFHDSPLSFANVSFANASSVNVSFANISFVNVSFVNVSLLI</sequence>